<protein>
    <recommendedName>
        <fullName evidence="5">Peptidase A2 domain-containing protein</fullName>
    </recommendedName>
</protein>
<proteinExistence type="predicted"/>
<evidence type="ECO:0008006" key="5">
    <source>
        <dbReference type="Google" id="ProtNLM"/>
    </source>
</evidence>
<organism evidence="2 4">
    <name type="scientific">Verticillium longisporum</name>
    <name type="common">Verticillium dahliae var. longisporum</name>
    <dbReference type="NCBI Taxonomy" id="100787"/>
    <lineage>
        <taxon>Eukaryota</taxon>
        <taxon>Fungi</taxon>
        <taxon>Dikarya</taxon>
        <taxon>Ascomycota</taxon>
        <taxon>Pezizomycotina</taxon>
        <taxon>Sordariomycetes</taxon>
        <taxon>Hypocreomycetidae</taxon>
        <taxon>Glomerellales</taxon>
        <taxon>Plectosphaerellaceae</taxon>
        <taxon>Verticillium</taxon>
    </lineage>
</organism>
<reference evidence="3 4" key="1">
    <citation type="submission" date="2015-05" db="EMBL/GenBank/DDBJ databases">
        <authorList>
            <person name="Fogelqvist Johan"/>
        </authorList>
    </citation>
    <scope>NUCLEOTIDE SEQUENCE [LARGE SCALE GENOMIC DNA]</scope>
    <source>
        <strain evidence="1">VL1</strain>
        <strain evidence="2">VL2</strain>
    </source>
</reference>
<dbReference type="EMBL" id="CVQI01036161">
    <property type="protein sequence ID" value="CRK46962.1"/>
    <property type="molecule type" value="Genomic_DNA"/>
</dbReference>
<dbReference type="SUPFAM" id="SSF48403">
    <property type="entry name" value="Ankyrin repeat"/>
    <property type="match status" value="1"/>
</dbReference>
<evidence type="ECO:0000313" key="4">
    <source>
        <dbReference type="Proteomes" id="UP000045706"/>
    </source>
</evidence>
<evidence type="ECO:0000313" key="2">
    <source>
        <dbReference type="EMBL" id="CRK46962.1"/>
    </source>
</evidence>
<accession>A0A0G4NKG3</accession>
<evidence type="ECO:0000313" key="1">
    <source>
        <dbReference type="EMBL" id="CRK29174.1"/>
    </source>
</evidence>
<keyword evidence="3" id="KW-1185">Reference proteome</keyword>
<dbReference type="Proteomes" id="UP000044602">
    <property type="component" value="Unassembled WGS sequence"/>
</dbReference>
<dbReference type="AlphaFoldDB" id="A0A0G4NKG3"/>
<sequence length="172" mass="18808">MPVVQGLELRKQLSSNTLAIAELDSVGLEGAVQDTAIRTLASEIDRKKISAIKKILDSGADPNLADKFGCTALHWMLRLFWRPKSRSGQRPSSTHEQLRSPIYTFELLEMDVNKSPFTHGGNVKSRNFPCGLPLAAAVRRGFVEGTKVLMGSISTTATILGKHLLLLQLNAI</sequence>
<dbReference type="Proteomes" id="UP000045706">
    <property type="component" value="Unassembled WGS sequence"/>
</dbReference>
<dbReference type="InterPro" id="IPR036770">
    <property type="entry name" value="Ankyrin_rpt-contain_sf"/>
</dbReference>
<dbReference type="EMBL" id="CVQH01021062">
    <property type="protein sequence ID" value="CRK29174.1"/>
    <property type="molecule type" value="Genomic_DNA"/>
</dbReference>
<gene>
    <name evidence="1" type="ORF">BN1708_015508</name>
    <name evidence="2" type="ORF">BN1723_001236</name>
</gene>
<dbReference type="Gene3D" id="1.25.40.20">
    <property type="entry name" value="Ankyrin repeat-containing domain"/>
    <property type="match status" value="1"/>
</dbReference>
<evidence type="ECO:0000313" key="3">
    <source>
        <dbReference type="Proteomes" id="UP000044602"/>
    </source>
</evidence>
<name>A0A0G4NKG3_VERLO</name>